<comment type="caution">
    <text evidence="4">The sequence shown here is derived from an EMBL/GenBank/DDBJ whole genome shotgun (WGS) entry which is preliminary data.</text>
</comment>
<dbReference type="GO" id="GO:0000379">
    <property type="term" value="P:tRNA-type intron splice site recognition and cleavage"/>
    <property type="evidence" value="ECO:0007669"/>
    <property type="project" value="TreeGrafter"/>
</dbReference>
<dbReference type="AlphaFoldDB" id="A0A8J4QMI2"/>
<evidence type="ECO:0000256" key="2">
    <source>
        <dbReference type="ARBA" id="ARBA00022694"/>
    </source>
</evidence>
<dbReference type="Proteomes" id="UP000737018">
    <property type="component" value="Unassembled WGS sequence"/>
</dbReference>
<sequence length="375" mass="42321">MYQGLFCIMEAVDWENSPGVSSDTEEYLQDTKYEDDEELHFTSGFISKLQFRKDKSRAHWINEMGMAEVVENKGNLWRTMGVVRSGKIYYSIEETLFLMEIGALLLLDDNGTSLSLNDIYAKVSGGSWELFEVYRHLKSLGYIVGRHGIAWSIKGAKSNCQSVSLQCSPQSSEVVNLESEDESSIVGSLNNMHINEVRPVFDVYLPDSKFRKSSPGDPSFVICLTRGDLPSIADIEVLERQCGAIPLRFCHVEYGRMVVTGTYFSMVITEYPGDIAYKNSMMSWQKMQKGFKRRLQMCGVALWLGQERVMELDNLGGVKKAQAMYMKLDVRGYHDQNIGASTHDHRKATAWHQGNVMSALAMLVYHFVLCVPGGC</sequence>
<dbReference type="PANTHER" id="PTHR21027">
    <property type="entry name" value="TRNA-SPLICING ENDONUCLEASE SUBUNIT SEN54"/>
    <property type="match status" value="1"/>
</dbReference>
<name>A0A8J4QMI2_9ROSI</name>
<accession>A0A8J4QMI2</accession>
<dbReference type="EMBL" id="JRKL02005984">
    <property type="protein sequence ID" value="KAF3949599.1"/>
    <property type="molecule type" value="Genomic_DNA"/>
</dbReference>
<protein>
    <recommendedName>
        <fullName evidence="3">tRNA-splicing endonuclease subunit Sen54 N-terminal domain-containing protein</fullName>
    </recommendedName>
</protein>
<keyword evidence="5" id="KW-1185">Reference proteome</keyword>
<feature type="domain" description="tRNA-splicing endonuclease subunit Sen54 N-terminal" evidence="3">
    <location>
        <begin position="48"/>
        <end position="106"/>
    </location>
</feature>
<organism evidence="4 5">
    <name type="scientific">Castanea mollissima</name>
    <name type="common">Chinese chestnut</name>
    <dbReference type="NCBI Taxonomy" id="60419"/>
    <lineage>
        <taxon>Eukaryota</taxon>
        <taxon>Viridiplantae</taxon>
        <taxon>Streptophyta</taxon>
        <taxon>Embryophyta</taxon>
        <taxon>Tracheophyta</taxon>
        <taxon>Spermatophyta</taxon>
        <taxon>Magnoliopsida</taxon>
        <taxon>eudicotyledons</taxon>
        <taxon>Gunneridae</taxon>
        <taxon>Pentapetalae</taxon>
        <taxon>rosids</taxon>
        <taxon>fabids</taxon>
        <taxon>Fagales</taxon>
        <taxon>Fagaceae</taxon>
        <taxon>Castanea</taxon>
    </lineage>
</organism>
<dbReference type="GO" id="GO:0000214">
    <property type="term" value="C:tRNA-intron endonuclease complex"/>
    <property type="evidence" value="ECO:0007669"/>
    <property type="project" value="TreeGrafter"/>
</dbReference>
<dbReference type="OrthoDB" id="408683at2759"/>
<reference evidence="4" key="1">
    <citation type="submission" date="2020-03" db="EMBL/GenBank/DDBJ databases">
        <title>Castanea mollissima Vanexum genome sequencing.</title>
        <authorList>
            <person name="Staton M."/>
        </authorList>
    </citation>
    <scope>NUCLEOTIDE SEQUENCE</scope>
    <source>
        <tissue evidence="4">Leaf</tissue>
    </source>
</reference>
<dbReference type="PANTHER" id="PTHR21027:SF1">
    <property type="entry name" value="TRNA-SPLICING ENDONUCLEASE SUBUNIT SEN54"/>
    <property type="match status" value="1"/>
</dbReference>
<evidence type="ECO:0000313" key="5">
    <source>
        <dbReference type="Proteomes" id="UP000737018"/>
    </source>
</evidence>
<evidence type="ECO:0000313" key="4">
    <source>
        <dbReference type="EMBL" id="KAF3949599.1"/>
    </source>
</evidence>
<evidence type="ECO:0000256" key="1">
    <source>
        <dbReference type="ARBA" id="ARBA00005736"/>
    </source>
</evidence>
<keyword evidence="2" id="KW-0819">tRNA processing</keyword>
<comment type="similarity">
    <text evidence="1">Belongs to the SEN54 family.</text>
</comment>
<evidence type="ECO:0000259" key="3">
    <source>
        <dbReference type="Pfam" id="PF12928"/>
    </source>
</evidence>
<dbReference type="InterPro" id="IPR024337">
    <property type="entry name" value="tRNA_splic_suSen54"/>
</dbReference>
<gene>
    <name evidence="4" type="ORF">CMV_024552</name>
</gene>
<proteinExistence type="inferred from homology"/>
<dbReference type="InterPro" id="IPR024336">
    <property type="entry name" value="tRNA_splic_suSen54_N"/>
</dbReference>
<dbReference type="Pfam" id="PF12928">
    <property type="entry name" value="tRNA_int_end_N2"/>
    <property type="match status" value="1"/>
</dbReference>